<dbReference type="Gene3D" id="3.30.300.90">
    <property type="entry name" value="BolA-like"/>
    <property type="match status" value="1"/>
</dbReference>
<dbReference type="Proteomes" id="UP000220034">
    <property type="component" value="Unassembled WGS sequence"/>
</dbReference>
<evidence type="ECO:0000256" key="1">
    <source>
        <dbReference type="ARBA" id="ARBA00005578"/>
    </source>
</evidence>
<evidence type="ECO:0000313" key="4">
    <source>
        <dbReference type="Proteomes" id="UP000220034"/>
    </source>
</evidence>
<dbReference type="Pfam" id="PF01722">
    <property type="entry name" value="BolA"/>
    <property type="match status" value="1"/>
</dbReference>
<gene>
    <name evidence="3" type="ORF">SAMN06273572_102127</name>
</gene>
<dbReference type="InterPro" id="IPR050961">
    <property type="entry name" value="BolA/IbaG_stress_morph_reg"/>
</dbReference>
<dbReference type="PIRSF" id="PIRSF003113">
    <property type="entry name" value="BolA"/>
    <property type="match status" value="1"/>
</dbReference>
<dbReference type="InterPro" id="IPR002634">
    <property type="entry name" value="BolA"/>
</dbReference>
<sequence length="86" mass="9394">MRVADHISLKLKETFAPQQLEVVDESHLHAGHAGAPEGGQSHFRVFMRAETLDGLNRVAVQRRIYAALKAEMAGPIHALALDVAAR</sequence>
<dbReference type="PANTHER" id="PTHR46229:SF2">
    <property type="entry name" value="BOLA-LIKE PROTEIN 1"/>
    <property type="match status" value="1"/>
</dbReference>
<name>A0A2C9CPL0_9RHOB</name>
<evidence type="ECO:0000256" key="2">
    <source>
        <dbReference type="RuleBase" id="RU003860"/>
    </source>
</evidence>
<reference evidence="4" key="1">
    <citation type="submission" date="2017-09" db="EMBL/GenBank/DDBJ databases">
        <authorList>
            <person name="Varghese N."/>
            <person name="Submissions S."/>
        </authorList>
    </citation>
    <scope>NUCLEOTIDE SEQUENCE [LARGE SCALE GENOMIC DNA]</scope>
    <source>
        <strain evidence="4">C7</strain>
    </source>
</reference>
<dbReference type="InterPro" id="IPR036065">
    <property type="entry name" value="BolA-like_sf"/>
</dbReference>
<evidence type="ECO:0000313" key="3">
    <source>
        <dbReference type="EMBL" id="SOH93451.1"/>
    </source>
</evidence>
<dbReference type="PANTHER" id="PTHR46229">
    <property type="entry name" value="BOLA TRANSCRIPTION REGULATOR"/>
    <property type="match status" value="1"/>
</dbReference>
<dbReference type="OrthoDB" id="9811118at2"/>
<dbReference type="EMBL" id="OCTN01000002">
    <property type="protein sequence ID" value="SOH93451.1"/>
    <property type="molecule type" value="Genomic_DNA"/>
</dbReference>
<dbReference type="AlphaFoldDB" id="A0A2C9CPL0"/>
<accession>A0A2C9CPL0</accession>
<proteinExistence type="inferred from homology"/>
<protein>
    <submittedName>
        <fullName evidence="3">BolA protein</fullName>
    </submittedName>
</protein>
<dbReference type="RefSeq" id="WP_097929033.1">
    <property type="nucleotide sequence ID" value="NZ_OCTN01000002.1"/>
</dbReference>
<keyword evidence="4" id="KW-1185">Reference proteome</keyword>
<dbReference type="SUPFAM" id="SSF82657">
    <property type="entry name" value="BolA-like"/>
    <property type="match status" value="1"/>
</dbReference>
<organism evidence="3 4">
    <name type="scientific">Pontivivens marinum</name>
    <dbReference type="NCBI Taxonomy" id="1690039"/>
    <lineage>
        <taxon>Bacteria</taxon>
        <taxon>Pseudomonadati</taxon>
        <taxon>Pseudomonadota</taxon>
        <taxon>Alphaproteobacteria</taxon>
        <taxon>Rhodobacterales</taxon>
        <taxon>Paracoccaceae</taxon>
        <taxon>Pontivivens</taxon>
    </lineage>
</organism>
<comment type="similarity">
    <text evidence="1 2">Belongs to the BolA/IbaG family.</text>
</comment>